<keyword evidence="3 8" id="KW-0597">Phosphoprotein</keyword>
<evidence type="ECO:0000256" key="3">
    <source>
        <dbReference type="ARBA" id="ARBA00022553"/>
    </source>
</evidence>
<evidence type="ECO:0000256" key="7">
    <source>
        <dbReference type="ARBA" id="ARBA00023163"/>
    </source>
</evidence>
<dbReference type="CDD" id="cd00383">
    <property type="entry name" value="trans_reg_C"/>
    <property type="match status" value="1"/>
</dbReference>
<keyword evidence="5" id="KW-0805">Transcription regulation</keyword>
<dbReference type="Gene3D" id="1.10.10.10">
    <property type="entry name" value="Winged helix-like DNA-binding domain superfamily/Winged helix DNA-binding domain"/>
    <property type="match status" value="1"/>
</dbReference>
<evidence type="ECO:0000256" key="2">
    <source>
        <dbReference type="ARBA" id="ARBA00022490"/>
    </source>
</evidence>
<dbReference type="Pfam" id="PF00486">
    <property type="entry name" value="Trans_reg_C"/>
    <property type="match status" value="1"/>
</dbReference>
<reference evidence="12 13" key="1">
    <citation type="submission" date="2019-02" db="EMBL/GenBank/DDBJ databases">
        <title>Shewanella sp. D4-2 isolated from Dokdo Island.</title>
        <authorList>
            <person name="Baek K."/>
        </authorList>
    </citation>
    <scope>NUCLEOTIDE SEQUENCE [LARGE SCALE GENOMIC DNA]</scope>
    <source>
        <strain evidence="12 13">D4-2</strain>
    </source>
</reference>
<sequence length="229" mass="25905">MLATNTRVLIVEDDQELNEQLSQLLTNQGYQVEQSYDGEAGLLKAVSKEFQLILLDVMLPVMDGLSMLKVLRKSCQTPVVMVTAKDAEQERIAGFCQGADDYVAKPFNTTELLLRIEAILRRSQTNQESNRDELCFGELTLNSKTHQVTVAGQALEFTPTQFKLLWELLANQGEVLSKAYLYQRVLNRSISAYDRSIDMHLSRVRRKLNEVDGPGDRLQTSHGKGYCFI</sequence>
<dbReference type="GO" id="GO:0032993">
    <property type="term" value="C:protein-DNA complex"/>
    <property type="evidence" value="ECO:0007669"/>
    <property type="project" value="TreeGrafter"/>
</dbReference>
<feature type="modified residue" description="4-aspartylphosphate" evidence="8">
    <location>
        <position position="56"/>
    </location>
</feature>
<feature type="domain" description="OmpR/PhoB-type" evidence="11">
    <location>
        <begin position="131"/>
        <end position="229"/>
    </location>
</feature>
<comment type="subcellular location">
    <subcellularLocation>
        <location evidence="1">Cytoplasm</location>
    </subcellularLocation>
</comment>
<dbReference type="InterPro" id="IPR001789">
    <property type="entry name" value="Sig_transdc_resp-reg_receiver"/>
</dbReference>
<dbReference type="SMART" id="SM00862">
    <property type="entry name" value="Trans_reg_C"/>
    <property type="match status" value="1"/>
</dbReference>
<dbReference type="OrthoDB" id="9802426at2"/>
<keyword evidence="13" id="KW-1185">Reference proteome</keyword>
<dbReference type="SUPFAM" id="SSF52172">
    <property type="entry name" value="CheY-like"/>
    <property type="match status" value="1"/>
</dbReference>
<dbReference type="GO" id="GO:0000156">
    <property type="term" value="F:phosphorelay response regulator activity"/>
    <property type="evidence" value="ECO:0007669"/>
    <property type="project" value="TreeGrafter"/>
</dbReference>
<evidence type="ECO:0000259" key="10">
    <source>
        <dbReference type="PROSITE" id="PS50110"/>
    </source>
</evidence>
<evidence type="ECO:0000256" key="1">
    <source>
        <dbReference type="ARBA" id="ARBA00004496"/>
    </source>
</evidence>
<dbReference type="InterPro" id="IPR036388">
    <property type="entry name" value="WH-like_DNA-bd_sf"/>
</dbReference>
<evidence type="ECO:0000313" key="12">
    <source>
        <dbReference type="EMBL" id="QBF83279.1"/>
    </source>
</evidence>
<dbReference type="Pfam" id="PF00072">
    <property type="entry name" value="Response_reg"/>
    <property type="match status" value="1"/>
</dbReference>
<evidence type="ECO:0000313" key="13">
    <source>
        <dbReference type="Proteomes" id="UP000291106"/>
    </source>
</evidence>
<evidence type="ECO:0000256" key="5">
    <source>
        <dbReference type="ARBA" id="ARBA00023015"/>
    </source>
</evidence>
<dbReference type="PANTHER" id="PTHR48111:SF39">
    <property type="entry name" value="TRANSCRIPTIONAL REGULATORY PROTEIN CPXR"/>
    <property type="match status" value="1"/>
</dbReference>
<dbReference type="GO" id="GO:0006355">
    <property type="term" value="P:regulation of DNA-templated transcription"/>
    <property type="evidence" value="ECO:0007669"/>
    <property type="project" value="InterPro"/>
</dbReference>
<dbReference type="SUPFAM" id="SSF46894">
    <property type="entry name" value="C-terminal effector domain of the bipartite response regulators"/>
    <property type="match status" value="1"/>
</dbReference>
<evidence type="ECO:0000256" key="9">
    <source>
        <dbReference type="PROSITE-ProRule" id="PRU01091"/>
    </source>
</evidence>
<proteinExistence type="predicted"/>
<dbReference type="Gene3D" id="3.40.50.2300">
    <property type="match status" value="1"/>
</dbReference>
<keyword evidence="6 9" id="KW-0238">DNA-binding</keyword>
<dbReference type="GO" id="GO:0005829">
    <property type="term" value="C:cytosol"/>
    <property type="evidence" value="ECO:0007669"/>
    <property type="project" value="TreeGrafter"/>
</dbReference>
<dbReference type="InterPro" id="IPR011006">
    <property type="entry name" value="CheY-like_superfamily"/>
</dbReference>
<keyword evidence="2" id="KW-0963">Cytoplasm</keyword>
<organism evidence="12 13">
    <name type="scientific">Shewanella maritima</name>
    <dbReference type="NCBI Taxonomy" id="2520507"/>
    <lineage>
        <taxon>Bacteria</taxon>
        <taxon>Pseudomonadati</taxon>
        <taxon>Pseudomonadota</taxon>
        <taxon>Gammaproteobacteria</taxon>
        <taxon>Alteromonadales</taxon>
        <taxon>Shewanellaceae</taxon>
        <taxon>Shewanella</taxon>
    </lineage>
</organism>
<dbReference type="KEGG" id="smai:EXU30_11640"/>
<dbReference type="EMBL" id="CP036200">
    <property type="protein sequence ID" value="QBF83279.1"/>
    <property type="molecule type" value="Genomic_DNA"/>
</dbReference>
<dbReference type="InterPro" id="IPR039420">
    <property type="entry name" value="WalR-like"/>
</dbReference>
<dbReference type="PROSITE" id="PS51755">
    <property type="entry name" value="OMPR_PHOB"/>
    <property type="match status" value="1"/>
</dbReference>
<dbReference type="InterPro" id="IPR016032">
    <property type="entry name" value="Sig_transdc_resp-reg_C-effctor"/>
</dbReference>
<protein>
    <submittedName>
        <fullName evidence="12">Response regulator transcription factor</fullName>
    </submittedName>
</protein>
<evidence type="ECO:0000256" key="6">
    <source>
        <dbReference type="ARBA" id="ARBA00023125"/>
    </source>
</evidence>
<dbReference type="SMART" id="SM00448">
    <property type="entry name" value="REC"/>
    <property type="match status" value="1"/>
</dbReference>
<keyword evidence="4" id="KW-0902">Two-component regulatory system</keyword>
<evidence type="ECO:0000256" key="4">
    <source>
        <dbReference type="ARBA" id="ARBA00023012"/>
    </source>
</evidence>
<dbReference type="FunFam" id="3.40.50.2300:FF:000001">
    <property type="entry name" value="DNA-binding response regulator PhoB"/>
    <property type="match status" value="1"/>
</dbReference>
<name>A0A411PI62_9GAMM</name>
<dbReference type="Gene3D" id="6.10.250.690">
    <property type="match status" value="1"/>
</dbReference>
<dbReference type="PANTHER" id="PTHR48111">
    <property type="entry name" value="REGULATOR OF RPOS"/>
    <property type="match status" value="1"/>
</dbReference>
<accession>A0A411PI62</accession>
<keyword evidence="7" id="KW-0804">Transcription</keyword>
<dbReference type="RefSeq" id="WP_130600232.1">
    <property type="nucleotide sequence ID" value="NZ_CP036200.1"/>
</dbReference>
<dbReference type="GO" id="GO:0000976">
    <property type="term" value="F:transcription cis-regulatory region binding"/>
    <property type="evidence" value="ECO:0007669"/>
    <property type="project" value="TreeGrafter"/>
</dbReference>
<gene>
    <name evidence="12" type="ORF">EXU30_11640</name>
</gene>
<dbReference type="PROSITE" id="PS50110">
    <property type="entry name" value="RESPONSE_REGULATORY"/>
    <property type="match status" value="1"/>
</dbReference>
<dbReference type="InterPro" id="IPR001867">
    <property type="entry name" value="OmpR/PhoB-type_DNA-bd"/>
</dbReference>
<evidence type="ECO:0000256" key="8">
    <source>
        <dbReference type="PROSITE-ProRule" id="PRU00169"/>
    </source>
</evidence>
<dbReference type="AlphaFoldDB" id="A0A411PI62"/>
<feature type="DNA-binding region" description="OmpR/PhoB-type" evidence="9">
    <location>
        <begin position="131"/>
        <end position="229"/>
    </location>
</feature>
<feature type="domain" description="Response regulatory" evidence="10">
    <location>
        <begin position="7"/>
        <end position="120"/>
    </location>
</feature>
<dbReference type="Proteomes" id="UP000291106">
    <property type="component" value="Chromosome"/>
</dbReference>
<evidence type="ECO:0000259" key="11">
    <source>
        <dbReference type="PROSITE" id="PS51755"/>
    </source>
</evidence>